<dbReference type="InterPro" id="IPR003495">
    <property type="entry name" value="CobW/HypB/UreG_nucleotide-bd"/>
</dbReference>
<comment type="function">
    <text evidence="5">Zinc chaperone that directly transfers zinc cofactor to target proteins, thereby activating them. Zinc is transferred from the CXCC motif in the GTPase domain to the zinc binding site in target proteins in a process requiring GTP hydrolysis.</text>
</comment>
<dbReference type="InterPro" id="IPR011629">
    <property type="entry name" value="CobW-like_C"/>
</dbReference>
<dbReference type="Gene3D" id="3.30.1220.10">
    <property type="entry name" value="CobW-like, C-terminal domain"/>
    <property type="match status" value="1"/>
</dbReference>
<dbReference type="SUPFAM" id="SSF90002">
    <property type="entry name" value="Hypothetical protein YjiA, C-terminal domain"/>
    <property type="match status" value="1"/>
</dbReference>
<dbReference type="InterPro" id="IPR036627">
    <property type="entry name" value="CobW-likC_sf"/>
</dbReference>
<comment type="caution">
    <text evidence="8">The sequence shown here is derived from an EMBL/GenBank/DDBJ whole genome shotgun (WGS) entry which is preliminary data.</text>
</comment>
<dbReference type="RefSeq" id="WP_142085595.1">
    <property type="nucleotide sequence ID" value="NZ_VFPV01000004.1"/>
</dbReference>
<feature type="domain" description="CobW C-terminal" evidence="7">
    <location>
        <begin position="238"/>
        <end position="332"/>
    </location>
</feature>
<reference evidence="8 9" key="1">
    <citation type="submission" date="2019-06" db="EMBL/GenBank/DDBJ databases">
        <title>Genomic Encyclopedia of Archaeal and Bacterial Type Strains, Phase II (KMG-II): from individual species to whole genera.</title>
        <authorList>
            <person name="Goeker M."/>
        </authorList>
    </citation>
    <scope>NUCLEOTIDE SEQUENCE [LARGE SCALE GENOMIC DNA]</scope>
    <source>
        <strain evidence="8 9">DSM 7270</strain>
    </source>
</reference>
<dbReference type="Pfam" id="PF07683">
    <property type="entry name" value="CobW_C"/>
    <property type="match status" value="1"/>
</dbReference>
<protein>
    <submittedName>
        <fullName evidence="8">G3E family GTPase</fullName>
    </submittedName>
</protein>
<dbReference type="AlphaFoldDB" id="A0A543KWM5"/>
<accession>A0A543KWM5</accession>
<sequence>MNEPIPVHLLTGFLGSGKTTLLNHLLKSPEFADCAVLVNEFGEVGVDHHLIEAVQGEVVLLPSGCICCTVRGDLAEAVRSLHAQRDAGTVPAFRRLVIETTGLADPTPVLSTLMHERVIRHHFRVGSVITTVDAVNATDTLARFPEAAKQVAVADRLIVTKTDLAAPEAVQALRERLACLNALAVVHESGGQALAAGALLGDEGGEGSAGARHAVPERGPLGVHRSLVQAPPGAPGGIGSFALELEHGVDWTVFGVWLSLLLHTHGQRVLRVKGLLHVQGAERPVVVHGVQHLIHPPEHLPAWPPGERRSRLVFITQGIAPDLIRRSLAAFLHTLSTAPA</sequence>
<dbReference type="PANTHER" id="PTHR13748">
    <property type="entry name" value="COBW-RELATED"/>
    <property type="match status" value="1"/>
</dbReference>
<name>A0A543KWM5_9BURK</name>
<evidence type="ECO:0000313" key="8">
    <source>
        <dbReference type="EMBL" id="TQM99475.1"/>
    </source>
</evidence>
<dbReference type="InterPro" id="IPR051316">
    <property type="entry name" value="Zinc-reg_GTPase_activator"/>
</dbReference>
<dbReference type="GO" id="GO:0000166">
    <property type="term" value="F:nucleotide binding"/>
    <property type="evidence" value="ECO:0007669"/>
    <property type="project" value="UniProtKB-KW"/>
</dbReference>
<organism evidence="8 9">
    <name type="scientific">Acidovorax temperans</name>
    <dbReference type="NCBI Taxonomy" id="80878"/>
    <lineage>
        <taxon>Bacteria</taxon>
        <taxon>Pseudomonadati</taxon>
        <taxon>Pseudomonadota</taxon>
        <taxon>Betaproteobacteria</taxon>
        <taxon>Burkholderiales</taxon>
        <taxon>Comamonadaceae</taxon>
        <taxon>Acidovorax</taxon>
    </lineage>
</organism>
<dbReference type="SMART" id="SM00833">
    <property type="entry name" value="CobW_C"/>
    <property type="match status" value="1"/>
</dbReference>
<dbReference type="Gene3D" id="3.40.50.300">
    <property type="entry name" value="P-loop containing nucleotide triphosphate hydrolases"/>
    <property type="match status" value="1"/>
</dbReference>
<evidence type="ECO:0000259" key="7">
    <source>
        <dbReference type="SMART" id="SM00833"/>
    </source>
</evidence>
<evidence type="ECO:0000256" key="1">
    <source>
        <dbReference type="ARBA" id="ARBA00022741"/>
    </source>
</evidence>
<dbReference type="PANTHER" id="PTHR13748:SF62">
    <property type="entry name" value="COBW DOMAIN-CONTAINING PROTEIN"/>
    <property type="match status" value="1"/>
</dbReference>
<keyword evidence="2" id="KW-0378">Hydrolase</keyword>
<dbReference type="GO" id="GO:0005737">
    <property type="term" value="C:cytoplasm"/>
    <property type="evidence" value="ECO:0007669"/>
    <property type="project" value="TreeGrafter"/>
</dbReference>
<dbReference type="GO" id="GO:0016787">
    <property type="term" value="F:hydrolase activity"/>
    <property type="evidence" value="ECO:0007669"/>
    <property type="project" value="UniProtKB-KW"/>
</dbReference>
<gene>
    <name evidence="8" type="ORF">BDD18_4135</name>
</gene>
<evidence type="ECO:0000256" key="5">
    <source>
        <dbReference type="ARBA" id="ARBA00045658"/>
    </source>
</evidence>
<evidence type="ECO:0000256" key="6">
    <source>
        <dbReference type="ARBA" id="ARBA00049117"/>
    </source>
</evidence>
<evidence type="ECO:0000256" key="3">
    <source>
        <dbReference type="ARBA" id="ARBA00023186"/>
    </source>
</evidence>
<evidence type="ECO:0000256" key="2">
    <source>
        <dbReference type="ARBA" id="ARBA00022801"/>
    </source>
</evidence>
<proteinExistence type="inferred from homology"/>
<comment type="similarity">
    <text evidence="4">Belongs to the SIMIBI class G3E GTPase family. ZNG1 subfamily.</text>
</comment>
<evidence type="ECO:0000256" key="4">
    <source>
        <dbReference type="ARBA" id="ARBA00034320"/>
    </source>
</evidence>
<keyword evidence="3" id="KW-0143">Chaperone</keyword>
<dbReference type="SUPFAM" id="SSF52540">
    <property type="entry name" value="P-loop containing nucleoside triphosphate hydrolases"/>
    <property type="match status" value="1"/>
</dbReference>
<dbReference type="Proteomes" id="UP000316993">
    <property type="component" value="Unassembled WGS sequence"/>
</dbReference>
<dbReference type="Pfam" id="PF02492">
    <property type="entry name" value="cobW"/>
    <property type="match status" value="1"/>
</dbReference>
<comment type="catalytic activity">
    <reaction evidence="6">
        <text>GTP + H2O = GDP + phosphate + H(+)</text>
        <dbReference type="Rhea" id="RHEA:19669"/>
        <dbReference type="ChEBI" id="CHEBI:15377"/>
        <dbReference type="ChEBI" id="CHEBI:15378"/>
        <dbReference type="ChEBI" id="CHEBI:37565"/>
        <dbReference type="ChEBI" id="CHEBI:43474"/>
        <dbReference type="ChEBI" id="CHEBI:58189"/>
    </reaction>
    <physiologicalReaction direction="left-to-right" evidence="6">
        <dbReference type="Rhea" id="RHEA:19670"/>
    </physiologicalReaction>
</comment>
<dbReference type="EMBL" id="VFPV01000004">
    <property type="protein sequence ID" value="TQM99475.1"/>
    <property type="molecule type" value="Genomic_DNA"/>
</dbReference>
<dbReference type="CDD" id="cd03112">
    <property type="entry name" value="CobW-like"/>
    <property type="match status" value="1"/>
</dbReference>
<dbReference type="InterPro" id="IPR027417">
    <property type="entry name" value="P-loop_NTPase"/>
</dbReference>
<keyword evidence="1" id="KW-0547">Nucleotide-binding</keyword>
<evidence type="ECO:0000313" key="9">
    <source>
        <dbReference type="Proteomes" id="UP000316993"/>
    </source>
</evidence>